<keyword evidence="3" id="KW-1185">Reference proteome</keyword>
<accession>A0A017S3C0</accession>
<dbReference type="HOGENOM" id="CLU_031892_1_1_1"/>
<dbReference type="AlphaFoldDB" id="A0A017S3C0"/>
<proteinExistence type="predicted"/>
<dbReference type="Proteomes" id="UP000019804">
    <property type="component" value="Unassembled WGS sequence"/>
</dbReference>
<dbReference type="STRING" id="1388766.A0A017S3C0"/>
<protein>
    <submittedName>
        <fullName evidence="2">Uncharacterized protein</fullName>
    </submittedName>
</protein>
<feature type="region of interest" description="Disordered" evidence="1">
    <location>
        <begin position="34"/>
        <end position="96"/>
    </location>
</feature>
<dbReference type="GeneID" id="63693333"/>
<reference evidence="3" key="1">
    <citation type="journal article" date="2014" name="Nat. Commun.">
        <title>Genomic adaptations of the halophilic Dead Sea filamentous fungus Eurotium rubrum.</title>
        <authorList>
            <person name="Kis-Papo T."/>
            <person name="Weig A.R."/>
            <person name="Riley R."/>
            <person name="Persoh D."/>
            <person name="Salamov A."/>
            <person name="Sun H."/>
            <person name="Lipzen A."/>
            <person name="Wasser S.P."/>
            <person name="Rambold G."/>
            <person name="Grigoriev I.V."/>
            <person name="Nevo E."/>
        </authorList>
    </citation>
    <scope>NUCLEOTIDE SEQUENCE [LARGE SCALE GENOMIC DNA]</scope>
    <source>
        <strain evidence="3">CBS 135680</strain>
    </source>
</reference>
<name>A0A017S3C0_ASPRC</name>
<evidence type="ECO:0000313" key="3">
    <source>
        <dbReference type="Proteomes" id="UP000019804"/>
    </source>
</evidence>
<dbReference type="OrthoDB" id="5395975at2759"/>
<sequence>MNQTLVHIAAPSSFHDDCRYRAQADAILQTFYPTTTQDQENEDETGNSLPHDPPLAPARLAPDSLDSPVSVIPESPLASFKRPSPLPSPERNPKRHCLPLQSEENEQAEHEIKTPLTINPPAPPIASNPFTTHITPTLSLLANRLNLARTFVPTHQARPLHVLERGYWRLRLRLRLHDPLASGLDTRYPRPLGRGWTGRGSGADSTATIAHANHAAAGVNPNTWDRELFSRFWGFMEDLIAKEGRAGWGVWCVLEREEPEVESGADRDLVPDRGCDLHPTYPPNPESFVLKVYTWGEIAPHVYLLLYLASERWIRGMGAQWRDASEGVVIQMA</sequence>
<feature type="compositionally biased region" description="Low complexity" evidence="1">
    <location>
        <begin position="57"/>
        <end position="66"/>
    </location>
</feature>
<dbReference type="RefSeq" id="XP_040634360.1">
    <property type="nucleotide sequence ID" value="XM_040778209.1"/>
</dbReference>
<dbReference type="EMBL" id="KK088455">
    <property type="protein sequence ID" value="EYE90670.1"/>
    <property type="molecule type" value="Genomic_DNA"/>
</dbReference>
<gene>
    <name evidence="2" type="ORF">EURHEDRAFT_285949</name>
</gene>
<organism evidence="2 3">
    <name type="scientific">Aspergillus ruber (strain CBS 135680)</name>
    <dbReference type="NCBI Taxonomy" id="1388766"/>
    <lineage>
        <taxon>Eukaryota</taxon>
        <taxon>Fungi</taxon>
        <taxon>Dikarya</taxon>
        <taxon>Ascomycota</taxon>
        <taxon>Pezizomycotina</taxon>
        <taxon>Eurotiomycetes</taxon>
        <taxon>Eurotiomycetidae</taxon>
        <taxon>Eurotiales</taxon>
        <taxon>Aspergillaceae</taxon>
        <taxon>Aspergillus</taxon>
        <taxon>Aspergillus subgen. Aspergillus</taxon>
    </lineage>
</organism>
<evidence type="ECO:0000313" key="2">
    <source>
        <dbReference type="EMBL" id="EYE90670.1"/>
    </source>
</evidence>
<evidence type="ECO:0000256" key="1">
    <source>
        <dbReference type="SAM" id="MobiDB-lite"/>
    </source>
</evidence>